<accession>A0A2C9L2K4</accession>
<sequence>QCLPAGGHEPCVCWMSSSSNYTCTSNKVNQLEATSPVFAGCLVVLIIPALLTSYRYFRQASHMEHPPPMEEVEGTAQEYMAMLNWTKLVKKIARKQNLETNNNNNNNTNNNSNTSDSSNSKKSSKSQKKKKTEEDSDSSDCGLDQNSSDEPMSSENTSYLSTPESRYSSSMRSFDVTSQSSKCTT</sequence>
<organism evidence="3 4">
    <name type="scientific">Biomphalaria glabrata</name>
    <name type="common">Bloodfluke planorb</name>
    <name type="synonym">Freshwater snail</name>
    <dbReference type="NCBI Taxonomy" id="6526"/>
    <lineage>
        <taxon>Eukaryota</taxon>
        <taxon>Metazoa</taxon>
        <taxon>Spiralia</taxon>
        <taxon>Lophotrochozoa</taxon>
        <taxon>Mollusca</taxon>
        <taxon>Gastropoda</taxon>
        <taxon>Heterobranchia</taxon>
        <taxon>Euthyneura</taxon>
        <taxon>Panpulmonata</taxon>
        <taxon>Hygrophila</taxon>
        <taxon>Lymnaeoidea</taxon>
        <taxon>Planorbidae</taxon>
        <taxon>Biomphalaria</taxon>
    </lineage>
</organism>
<feature type="transmembrane region" description="Helical" evidence="2">
    <location>
        <begin position="37"/>
        <end position="57"/>
    </location>
</feature>
<feature type="compositionally biased region" description="Low complexity" evidence="1">
    <location>
        <begin position="99"/>
        <end position="121"/>
    </location>
</feature>
<evidence type="ECO:0000256" key="1">
    <source>
        <dbReference type="SAM" id="MobiDB-lite"/>
    </source>
</evidence>
<dbReference type="AlphaFoldDB" id="A0A2C9L2K4"/>
<keyword evidence="2" id="KW-1133">Transmembrane helix</keyword>
<dbReference type="KEGG" id="bgt:106066238"/>
<evidence type="ECO:0000256" key="2">
    <source>
        <dbReference type="SAM" id="Phobius"/>
    </source>
</evidence>
<feature type="region of interest" description="Disordered" evidence="1">
    <location>
        <begin position="99"/>
        <end position="185"/>
    </location>
</feature>
<dbReference type="EnsemblMetazoa" id="BGLB026242-RA">
    <property type="protein sequence ID" value="BGLB026242-PA"/>
    <property type="gene ID" value="BGLB026242"/>
</dbReference>
<evidence type="ECO:0000313" key="4">
    <source>
        <dbReference type="Proteomes" id="UP000076420"/>
    </source>
</evidence>
<feature type="compositionally biased region" description="Polar residues" evidence="1">
    <location>
        <begin position="144"/>
        <end position="185"/>
    </location>
</feature>
<keyword evidence="2" id="KW-0812">Transmembrane</keyword>
<dbReference type="VEuPathDB" id="VectorBase:BGLB026242"/>
<dbReference type="VEuPathDB" id="VectorBase:BGLAX_051027"/>
<proteinExistence type="predicted"/>
<evidence type="ECO:0000313" key="3">
    <source>
        <dbReference type="EnsemblMetazoa" id="BGLB026242-PA"/>
    </source>
</evidence>
<protein>
    <submittedName>
        <fullName evidence="3">Uncharacterized protein</fullName>
    </submittedName>
</protein>
<gene>
    <name evidence="3" type="primary">106066238</name>
</gene>
<keyword evidence="2" id="KW-0472">Membrane</keyword>
<name>A0A2C9L2K4_BIOGL</name>
<reference evidence="3" key="1">
    <citation type="submission" date="2020-05" db="UniProtKB">
        <authorList>
            <consortium name="EnsemblMetazoa"/>
        </authorList>
    </citation>
    <scope>IDENTIFICATION</scope>
    <source>
        <strain evidence="3">BB02</strain>
    </source>
</reference>
<dbReference type="Proteomes" id="UP000076420">
    <property type="component" value="Unassembled WGS sequence"/>
</dbReference>